<proteinExistence type="predicted"/>
<feature type="compositionally biased region" description="Basic and acidic residues" evidence="1">
    <location>
        <begin position="1"/>
        <end position="18"/>
    </location>
</feature>
<comment type="caution">
    <text evidence="2">The sequence shown here is derived from an EMBL/GenBank/DDBJ whole genome shotgun (WGS) entry which is preliminary data.</text>
</comment>
<evidence type="ECO:0000313" key="3">
    <source>
        <dbReference type="Proteomes" id="UP000179237"/>
    </source>
</evidence>
<name>A0A1F5FWX3_9BACT</name>
<feature type="region of interest" description="Disordered" evidence="1">
    <location>
        <begin position="1"/>
        <end position="22"/>
    </location>
</feature>
<organism evidence="2 3">
    <name type="scientific">Candidatus Collierbacteria bacterium RIFOXYD1_FULL_40_9</name>
    <dbReference type="NCBI Taxonomy" id="1817731"/>
    <lineage>
        <taxon>Bacteria</taxon>
        <taxon>Candidatus Collieribacteriota</taxon>
    </lineage>
</organism>
<dbReference type="Proteomes" id="UP000179237">
    <property type="component" value="Unassembled WGS sequence"/>
</dbReference>
<reference evidence="2 3" key="1">
    <citation type="journal article" date="2016" name="Nat. Commun.">
        <title>Thousands of microbial genomes shed light on interconnected biogeochemical processes in an aquifer system.</title>
        <authorList>
            <person name="Anantharaman K."/>
            <person name="Brown C.T."/>
            <person name="Hug L.A."/>
            <person name="Sharon I."/>
            <person name="Castelle C.J."/>
            <person name="Probst A.J."/>
            <person name="Thomas B.C."/>
            <person name="Singh A."/>
            <person name="Wilkins M.J."/>
            <person name="Karaoz U."/>
            <person name="Brodie E.L."/>
            <person name="Williams K.H."/>
            <person name="Hubbard S.S."/>
            <person name="Banfield J.F."/>
        </authorList>
    </citation>
    <scope>NUCLEOTIDE SEQUENCE [LARGE SCALE GENOMIC DNA]</scope>
</reference>
<evidence type="ECO:0000256" key="1">
    <source>
        <dbReference type="SAM" id="MobiDB-lite"/>
    </source>
</evidence>
<gene>
    <name evidence="2" type="ORF">A2572_03110</name>
</gene>
<dbReference type="AlphaFoldDB" id="A0A1F5FWX3"/>
<dbReference type="EMBL" id="MFAQ01000002">
    <property type="protein sequence ID" value="OGD84092.1"/>
    <property type="molecule type" value="Genomic_DNA"/>
</dbReference>
<sequence length="164" mass="18715">MIESLTYRESDNFRESRREKRKKEKVVPQKFYTVSNERLNYGKILTAVASDGRRSYIYMSTSPVPHESIVGVKFGGGQKAFVYEVEPISDVEYGLADEEIKAKQVMVVKFVGDAESILRNHGNKPSKVVHEVHTHGVRVRGLNRKKAKTANLTEKDEREKTSWG</sequence>
<protein>
    <submittedName>
        <fullName evidence="2">Uncharacterized protein</fullName>
    </submittedName>
</protein>
<evidence type="ECO:0000313" key="2">
    <source>
        <dbReference type="EMBL" id="OGD84092.1"/>
    </source>
</evidence>
<accession>A0A1F5FWX3</accession>